<dbReference type="EMBL" id="QLII01000001">
    <property type="protein sequence ID" value="RAI75987.1"/>
    <property type="molecule type" value="Genomic_DNA"/>
</dbReference>
<reference evidence="1 2" key="1">
    <citation type="submission" date="2018-06" db="EMBL/GenBank/DDBJ databases">
        <title>Spirosoma sp. HMF3257 Genome sequencing and assembly.</title>
        <authorList>
            <person name="Kang H."/>
            <person name="Cha I."/>
            <person name="Kim H."/>
            <person name="Kang J."/>
            <person name="Joh K."/>
        </authorList>
    </citation>
    <scope>NUCLEOTIDE SEQUENCE [LARGE SCALE GENOMIC DNA]</scope>
    <source>
        <strain evidence="1 2">HMF3257</strain>
    </source>
</reference>
<evidence type="ECO:0000313" key="2">
    <source>
        <dbReference type="Proteomes" id="UP000249016"/>
    </source>
</evidence>
<organism evidence="1 2">
    <name type="scientific">Spirosoma telluris</name>
    <dbReference type="NCBI Taxonomy" id="2183553"/>
    <lineage>
        <taxon>Bacteria</taxon>
        <taxon>Pseudomonadati</taxon>
        <taxon>Bacteroidota</taxon>
        <taxon>Cytophagia</taxon>
        <taxon>Cytophagales</taxon>
        <taxon>Cytophagaceae</taxon>
        <taxon>Spirosoma</taxon>
    </lineage>
</organism>
<proteinExistence type="predicted"/>
<protein>
    <submittedName>
        <fullName evidence="1">Uncharacterized protein</fullName>
    </submittedName>
</protein>
<dbReference type="AlphaFoldDB" id="A0A327NL96"/>
<dbReference type="OrthoDB" id="9990537at2"/>
<name>A0A327NL96_9BACT</name>
<dbReference type="RefSeq" id="WP_111345009.1">
    <property type="nucleotide sequence ID" value="NZ_QLII01000001.1"/>
</dbReference>
<evidence type="ECO:0000313" key="1">
    <source>
        <dbReference type="EMBL" id="RAI75987.1"/>
    </source>
</evidence>
<sequence>MKDIRVYNLTGKNIQEARSLSFKLNQETVCELIALFVKTTDNLWHKVTVSDGTSLVELLDKDPILTPLSSVFNEFDYPIRTINKPFLYGQIVCIKEYLWQGKPDESNGLYFELEHDKSFSLIDQNDCLLIIEGMHQKENFELVDFQRR</sequence>
<keyword evidence="2" id="KW-1185">Reference proteome</keyword>
<gene>
    <name evidence="1" type="ORF">HMF3257_20720</name>
</gene>
<dbReference type="Proteomes" id="UP000249016">
    <property type="component" value="Unassembled WGS sequence"/>
</dbReference>
<comment type="caution">
    <text evidence="1">The sequence shown here is derived from an EMBL/GenBank/DDBJ whole genome shotgun (WGS) entry which is preliminary data.</text>
</comment>
<accession>A0A327NL96</accession>